<feature type="region of interest" description="Disordered" evidence="1">
    <location>
        <begin position="1"/>
        <end position="26"/>
    </location>
</feature>
<comment type="caution">
    <text evidence="2">The sequence shown here is derived from an EMBL/GenBank/DDBJ whole genome shotgun (WGS) entry which is preliminary data.</text>
</comment>
<reference evidence="2" key="1">
    <citation type="journal article" date="2023" name="Insect Mol. Biol.">
        <title>Genome sequencing provides insights into the evolution of gene families encoding plant cell wall-degrading enzymes in longhorned beetles.</title>
        <authorList>
            <person name="Shin N.R."/>
            <person name="Okamura Y."/>
            <person name="Kirsch R."/>
            <person name="Pauchet Y."/>
        </authorList>
    </citation>
    <scope>NUCLEOTIDE SEQUENCE</scope>
    <source>
        <strain evidence="2">MMC_N1</strain>
    </source>
</reference>
<evidence type="ECO:0000313" key="3">
    <source>
        <dbReference type="Proteomes" id="UP001162164"/>
    </source>
</evidence>
<protein>
    <recommendedName>
        <fullName evidence="4">Retrotransposon gag domain-containing protein</fullName>
    </recommendedName>
</protein>
<name>A0ABQ9JB45_9CUCU</name>
<dbReference type="Gene3D" id="3.30.420.10">
    <property type="entry name" value="Ribonuclease H-like superfamily/Ribonuclease H"/>
    <property type="match status" value="1"/>
</dbReference>
<gene>
    <name evidence="2" type="ORF">NQ317_011994</name>
</gene>
<proteinExistence type="predicted"/>
<evidence type="ECO:0008006" key="4">
    <source>
        <dbReference type="Google" id="ProtNLM"/>
    </source>
</evidence>
<keyword evidence="3" id="KW-1185">Reference proteome</keyword>
<dbReference type="Proteomes" id="UP001162164">
    <property type="component" value="Unassembled WGS sequence"/>
</dbReference>
<accession>A0ABQ9JB45</accession>
<organism evidence="2 3">
    <name type="scientific">Molorchus minor</name>
    <dbReference type="NCBI Taxonomy" id="1323400"/>
    <lineage>
        <taxon>Eukaryota</taxon>
        <taxon>Metazoa</taxon>
        <taxon>Ecdysozoa</taxon>
        <taxon>Arthropoda</taxon>
        <taxon>Hexapoda</taxon>
        <taxon>Insecta</taxon>
        <taxon>Pterygota</taxon>
        <taxon>Neoptera</taxon>
        <taxon>Endopterygota</taxon>
        <taxon>Coleoptera</taxon>
        <taxon>Polyphaga</taxon>
        <taxon>Cucujiformia</taxon>
        <taxon>Chrysomeloidea</taxon>
        <taxon>Cerambycidae</taxon>
        <taxon>Lamiinae</taxon>
        <taxon>Monochamini</taxon>
        <taxon>Molorchus</taxon>
    </lineage>
</organism>
<dbReference type="EMBL" id="JAPWTJ010000864">
    <property type="protein sequence ID" value="KAJ8975165.1"/>
    <property type="molecule type" value="Genomic_DNA"/>
</dbReference>
<dbReference type="InterPro" id="IPR036397">
    <property type="entry name" value="RNaseH_sf"/>
</dbReference>
<evidence type="ECO:0000256" key="1">
    <source>
        <dbReference type="SAM" id="MobiDB-lite"/>
    </source>
</evidence>
<sequence>MVDNNAVGGMTPRNTGDEQQTPMQNQPQSFTVEDLIEATVRAVMVYDGQRTQGNVPVAPAHPGGNLGLGPLTQQTTPPRFYSNKEIAALIPEFTGSNLNVKIWLERVESVQRVYKVPDEVIQLLAVGKLTQQAKDWYQSKVEFIEMPWDVLKEEIRKMYGVCSDPVTLRRIMEKRRWRKNEKFGSYFHDKVLLGNNAEVLSEAEFCINNTVNRSTGETPSKLLFGRNQLGNIDDNLRLALQSIIGNESENLELLREKASVSIERVQNENKMYYDKRHKEAHVYNVGEYVMVANVDTTPGVNKKLISKYRGPYVIKSILPNDRYVVTDIIGFQNTQMPYDGVLDASRLKPYNVSV</sequence>
<feature type="compositionally biased region" description="Polar residues" evidence="1">
    <location>
        <begin position="12"/>
        <end position="26"/>
    </location>
</feature>
<evidence type="ECO:0000313" key="2">
    <source>
        <dbReference type="EMBL" id="KAJ8975165.1"/>
    </source>
</evidence>